<comment type="catalytic activity">
    <reaction evidence="10">
        <text>L-cystine(out) + H(+)(out) = L-cystine(in) + H(+)(in)</text>
        <dbReference type="Rhea" id="RHEA:66172"/>
        <dbReference type="ChEBI" id="CHEBI:15378"/>
        <dbReference type="ChEBI" id="CHEBI:35491"/>
    </reaction>
    <physiologicalReaction direction="left-to-right" evidence="10">
        <dbReference type="Rhea" id="RHEA:66173"/>
    </physiologicalReaction>
</comment>
<keyword evidence="6" id="KW-0769">Symport</keyword>
<dbReference type="PANTHER" id="PTHR13131">
    <property type="entry name" value="CYSTINOSIN"/>
    <property type="match status" value="1"/>
</dbReference>
<dbReference type="FunFam" id="1.20.1280.290:FF:000016">
    <property type="entry name" value="Cystinosin homolog"/>
    <property type="match status" value="1"/>
</dbReference>
<evidence type="ECO:0000256" key="6">
    <source>
        <dbReference type="ARBA" id="ARBA00022847"/>
    </source>
</evidence>
<dbReference type="EMBL" id="CP072754">
    <property type="protein sequence ID" value="QUC18866.1"/>
    <property type="molecule type" value="Genomic_DNA"/>
</dbReference>
<evidence type="ECO:0000256" key="5">
    <source>
        <dbReference type="ARBA" id="ARBA00022737"/>
    </source>
</evidence>
<comment type="subcellular location">
    <subcellularLocation>
        <location evidence="1">Lysosome membrane</location>
        <topology evidence="1">Multi-pass membrane protein</topology>
    </subcellularLocation>
</comment>
<keyword evidence="3" id="KW-0813">Transport</keyword>
<proteinExistence type="inferred from homology"/>
<sequence length="281" mass="31059">MSFLQALSGLVGWIYTFCWSASFYPQLLLNLGNKSTAGTTVDFPFINSLGFLAYFASNTAFYYSPAIRKQYAARHNRLTPTVQFNDIAFALHASVVSCITLSQYLLRPLWGFSQTPAHRPSRFILGVAAGCVAGLVATYLMVASAAAKGHIDPAEDWCELDVVYALGYVKLIITLVKFTPQILVNYRNKSTKGWSIWQITLDFAGGVLSVAQQAIDSYLQHDWSGLTGNPVKFALGNVSMVYDCVFFAQHYVLYSGSHATRGSLEEDSLLVDEDERQGRVD</sequence>
<keyword evidence="4 11" id="KW-0812">Transmembrane</keyword>
<evidence type="ECO:0000256" key="2">
    <source>
        <dbReference type="ARBA" id="ARBA00006855"/>
    </source>
</evidence>
<evidence type="ECO:0008006" key="14">
    <source>
        <dbReference type="Google" id="ProtNLM"/>
    </source>
</evidence>
<reference evidence="12" key="1">
    <citation type="submission" date="2020-03" db="EMBL/GenBank/DDBJ databases">
        <title>A mixture of massive structural variations and highly conserved coding sequences in Ustilaginoidea virens genome.</title>
        <authorList>
            <person name="Zhang K."/>
            <person name="Zhao Z."/>
            <person name="Zhang Z."/>
            <person name="Li Y."/>
            <person name="Hsiang T."/>
            <person name="Sun W."/>
        </authorList>
    </citation>
    <scope>NUCLEOTIDE SEQUENCE</scope>
    <source>
        <strain evidence="12">UV-8b</strain>
    </source>
</reference>
<dbReference type="GeneID" id="66063885"/>
<dbReference type="OrthoDB" id="75720at2759"/>
<evidence type="ECO:0000313" key="13">
    <source>
        <dbReference type="Proteomes" id="UP000027002"/>
    </source>
</evidence>
<name>A0A8E5HNW1_USTVR</name>
<evidence type="ECO:0000313" key="12">
    <source>
        <dbReference type="EMBL" id="QUC18866.1"/>
    </source>
</evidence>
<evidence type="ECO:0000256" key="7">
    <source>
        <dbReference type="ARBA" id="ARBA00022989"/>
    </source>
</evidence>
<dbReference type="InterPro" id="IPR005282">
    <property type="entry name" value="LC_transporter"/>
</dbReference>
<feature type="transmembrane region" description="Helical" evidence="11">
    <location>
        <begin position="123"/>
        <end position="142"/>
    </location>
</feature>
<gene>
    <name evidence="12" type="ORF">UV8b_03107</name>
</gene>
<keyword evidence="9" id="KW-0458">Lysosome</keyword>
<evidence type="ECO:0000256" key="1">
    <source>
        <dbReference type="ARBA" id="ARBA00004155"/>
    </source>
</evidence>
<evidence type="ECO:0000256" key="4">
    <source>
        <dbReference type="ARBA" id="ARBA00022692"/>
    </source>
</evidence>
<dbReference type="GO" id="GO:0005774">
    <property type="term" value="C:vacuolar membrane"/>
    <property type="evidence" value="ECO:0007669"/>
    <property type="project" value="TreeGrafter"/>
</dbReference>
<evidence type="ECO:0000256" key="3">
    <source>
        <dbReference type="ARBA" id="ARBA00022448"/>
    </source>
</evidence>
<dbReference type="SMART" id="SM00679">
    <property type="entry name" value="CTNS"/>
    <property type="match status" value="2"/>
</dbReference>
<dbReference type="KEGG" id="uvi:66063885"/>
<comment type="similarity">
    <text evidence="2">Belongs to the cystinosin family.</text>
</comment>
<feature type="transmembrane region" description="Helical" evidence="11">
    <location>
        <begin position="44"/>
        <end position="63"/>
    </location>
</feature>
<dbReference type="Pfam" id="PF04193">
    <property type="entry name" value="PQ-loop"/>
    <property type="match status" value="2"/>
</dbReference>
<evidence type="ECO:0000256" key="11">
    <source>
        <dbReference type="SAM" id="Phobius"/>
    </source>
</evidence>
<evidence type="ECO:0000256" key="9">
    <source>
        <dbReference type="ARBA" id="ARBA00023228"/>
    </source>
</evidence>
<dbReference type="InterPro" id="IPR006603">
    <property type="entry name" value="PQ-loop_rpt"/>
</dbReference>
<dbReference type="Proteomes" id="UP000027002">
    <property type="component" value="Chromosome 2"/>
</dbReference>
<dbReference type="GO" id="GO:0000324">
    <property type="term" value="C:fungal-type vacuole"/>
    <property type="evidence" value="ECO:0007669"/>
    <property type="project" value="TreeGrafter"/>
</dbReference>
<keyword evidence="13" id="KW-1185">Reference proteome</keyword>
<keyword evidence="8 11" id="KW-0472">Membrane</keyword>
<keyword evidence="7 11" id="KW-1133">Transmembrane helix</keyword>
<dbReference type="AlphaFoldDB" id="A0A8E5HNW1"/>
<dbReference type="PANTHER" id="PTHR13131:SF5">
    <property type="entry name" value="CYSTINOSIN"/>
    <property type="match status" value="1"/>
</dbReference>
<dbReference type="GO" id="GO:0015184">
    <property type="term" value="F:L-cystine transmembrane transporter activity"/>
    <property type="evidence" value="ECO:0007669"/>
    <property type="project" value="TreeGrafter"/>
</dbReference>
<organism evidence="12 13">
    <name type="scientific">Ustilaginoidea virens</name>
    <name type="common">Rice false smut fungus</name>
    <name type="synonym">Villosiclava virens</name>
    <dbReference type="NCBI Taxonomy" id="1159556"/>
    <lineage>
        <taxon>Eukaryota</taxon>
        <taxon>Fungi</taxon>
        <taxon>Dikarya</taxon>
        <taxon>Ascomycota</taxon>
        <taxon>Pezizomycotina</taxon>
        <taxon>Sordariomycetes</taxon>
        <taxon>Hypocreomycetidae</taxon>
        <taxon>Hypocreales</taxon>
        <taxon>Clavicipitaceae</taxon>
        <taxon>Ustilaginoidea</taxon>
    </lineage>
</organism>
<dbReference type="Gene3D" id="1.20.1280.290">
    <property type="match status" value="1"/>
</dbReference>
<protein>
    <recommendedName>
        <fullName evidence="14">Cystinosin</fullName>
    </recommendedName>
</protein>
<keyword evidence="5" id="KW-0677">Repeat</keyword>
<accession>A0A8E5HNW1</accession>
<evidence type="ECO:0000256" key="8">
    <source>
        <dbReference type="ARBA" id="ARBA00023136"/>
    </source>
</evidence>
<evidence type="ECO:0000256" key="10">
    <source>
        <dbReference type="ARBA" id="ARBA00048473"/>
    </source>
</evidence>
<dbReference type="RefSeq" id="XP_042996539.1">
    <property type="nucleotide sequence ID" value="XM_043140605.1"/>
</dbReference>
<dbReference type="GO" id="GO:0015293">
    <property type="term" value="F:symporter activity"/>
    <property type="evidence" value="ECO:0007669"/>
    <property type="project" value="UniProtKB-KW"/>
</dbReference>